<comment type="function">
    <text evidence="5">Nuclease required for the repair of DNA interstrand cross-links (ICL). Acts as a 5'-3' exonuclease that anchors at a cut end of DNA and cleaves DNA successively at every third nucleotide, allowing to excise an ICL from one strand through flanking incisions.</text>
</comment>
<dbReference type="InterPro" id="IPR033315">
    <property type="entry name" value="Fan1-like"/>
</dbReference>
<keyword evidence="5" id="KW-0234">DNA repair</keyword>
<dbReference type="OrthoDB" id="76364at2759"/>
<name>A0A8H5WWA2_FUSHE</name>
<keyword evidence="5" id="KW-0539">Nucleus</keyword>
<comment type="caution">
    <text evidence="8">The sequence shown here is derived from an EMBL/GenBank/DDBJ whole genome shotgun (WGS) entry which is preliminary data.</text>
</comment>
<dbReference type="Pfam" id="PF21170">
    <property type="entry name" value="FAN1_TPR"/>
    <property type="match status" value="1"/>
</dbReference>
<feature type="domain" description="VRR-NUC" evidence="7">
    <location>
        <begin position="723"/>
        <end position="851"/>
    </location>
</feature>
<comment type="catalytic activity">
    <reaction evidence="5">
        <text>Hydrolytically removes 5'-nucleotides successively from the 3'-hydroxy termini of 3'-hydroxy-terminated oligonucleotides.</text>
        <dbReference type="EC" id="3.1.4.1"/>
    </reaction>
</comment>
<protein>
    <recommendedName>
        <fullName evidence="5">Fanconi-associated nuclease</fullName>
        <ecNumber evidence="5">3.1.4.1</ecNumber>
    </recommendedName>
</protein>
<keyword evidence="9" id="KW-1185">Reference proteome</keyword>
<dbReference type="FunFam" id="3.40.1350.10:FF:000009">
    <property type="entry name" value="Fanconi-associated nuclease"/>
    <property type="match status" value="1"/>
</dbReference>
<comment type="similarity">
    <text evidence="5">Belongs to the FAN1 family.</text>
</comment>
<gene>
    <name evidence="8" type="ORF">FHETE_1492</name>
</gene>
<dbReference type="EMBL" id="JAAGWQ010000022">
    <property type="protein sequence ID" value="KAF5677972.1"/>
    <property type="molecule type" value="Genomic_DNA"/>
</dbReference>
<evidence type="ECO:0000256" key="2">
    <source>
        <dbReference type="ARBA" id="ARBA00022723"/>
    </source>
</evidence>
<keyword evidence="5" id="KW-0227">DNA damage</keyword>
<feature type="compositionally biased region" description="Basic and acidic residues" evidence="6">
    <location>
        <begin position="42"/>
        <end position="53"/>
    </location>
</feature>
<evidence type="ECO:0000313" key="9">
    <source>
        <dbReference type="Proteomes" id="UP000567885"/>
    </source>
</evidence>
<sequence>MDAFVTRLPKPQSHLRNQVRPDSPDKERPSKRAKRQGSPDSDSDRSHDTRDSQNKSTLRKRAKDAGSAEPVEGDPQYGVKSRPTDIESALPPAAEGEEAIEAYEVMKSSQATAEEDDDATEQPQPRWVRGQSSIYVDAFNLALDTVLEDESHLFDDKESEVFKQWRELNYEAQYLYVRLFLRKTATWHRHSRLGYHSDISDLEAAIATLQLSRTLPHDSTPSTQNHVQGIEFEESGLGEMFTFADSSEDHIKSVEEAASQLSLDELKDLAKEAKTQGRNKAELIHSLVRMSKQQTGLMSVGLSRHNSRDSAYEDQENRDVKAKVRAKLRREDSNREQHFLTKILTLIGPCIRLSPSVFKLFERVHLVFYRSTEWTEKSLTTIILAKIARRHFPEYIVCRTSTIFASRLHLLEYEAAIRMEAEVDAWEFNSPPGEKGLKMMVDIFDRVYPRWKVSLEEEQHKEHTVYEAGEGAYLRRFTPGHSYTRIVHKAAPIFGKLKEHLREYELLTELLDQRLFHPARRGSWYQRKALLEEHYMPALDPNPKYTNIEQQKKHWKRIAVDTCEAGLQDPDCHLIFHYDLQKRLVKLEQKLRIPRRLQHDFGHVGLQKPIEHTIEGIQIKKDAVVKPGRQASTKTIWFDELDSKDECSVEAMCLSQYRSEGWKGYHAEGGIIRTLFAYLFYDILFIYIPNVFQTAYQTCPLDLHTDAFYPSRASEINHRLVEIANGEAPRLIREVWDREYEKRTSVVGLNWDFEVDDLVELVECFEGSALAAVCKVMAQEYRQRGGGIPDLVLWRTKEASEDQPKAPGQAKGEVMFSEVKSANDRLSDTQRLWIHVLTGAGVSVALCKAVAKEVRELG</sequence>
<evidence type="ECO:0000256" key="5">
    <source>
        <dbReference type="RuleBase" id="RU365033"/>
    </source>
</evidence>
<dbReference type="PANTHER" id="PTHR15749:SF4">
    <property type="entry name" value="FANCONI-ASSOCIATED NUCLEASE 1"/>
    <property type="match status" value="1"/>
</dbReference>
<dbReference type="Proteomes" id="UP000567885">
    <property type="component" value="Unassembled WGS sequence"/>
</dbReference>
<evidence type="ECO:0000256" key="6">
    <source>
        <dbReference type="SAM" id="MobiDB-lite"/>
    </source>
</evidence>
<dbReference type="GO" id="GO:0070336">
    <property type="term" value="F:flap-structured DNA binding"/>
    <property type="evidence" value="ECO:0007669"/>
    <property type="project" value="TreeGrafter"/>
</dbReference>
<dbReference type="GO" id="GO:0036297">
    <property type="term" value="P:interstrand cross-link repair"/>
    <property type="evidence" value="ECO:0007669"/>
    <property type="project" value="InterPro"/>
</dbReference>
<dbReference type="GO" id="GO:0004528">
    <property type="term" value="F:phosphodiesterase I activity"/>
    <property type="evidence" value="ECO:0007669"/>
    <property type="project" value="UniProtKB-EC"/>
</dbReference>
<keyword evidence="5" id="KW-0464">Manganese</keyword>
<dbReference type="Pfam" id="PF21315">
    <property type="entry name" value="FAN1_HTH"/>
    <property type="match status" value="1"/>
</dbReference>
<evidence type="ECO:0000256" key="4">
    <source>
        <dbReference type="ARBA" id="ARBA00022842"/>
    </source>
</evidence>
<evidence type="ECO:0000313" key="8">
    <source>
        <dbReference type="EMBL" id="KAF5677972.1"/>
    </source>
</evidence>
<evidence type="ECO:0000256" key="3">
    <source>
        <dbReference type="ARBA" id="ARBA00022801"/>
    </source>
</evidence>
<dbReference type="GO" id="GO:0008409">
    <property type="term" value="F:5'-3' exonuclease activity"/>
    <property type="evidence" value="ECO:0007669"/>
    <property type="project" value="TreeGrafter"/>
</dbReference>
<feature type="region of interest" description="Disordered" evidence="6">
    <location>
        <begin position="1"/>
        <end position="94"/>
    </location>
</feature>
<organism evidence="8 9">
    <name type="scientific">Fusarium heterosporum</name>
    <dbReference type="NCBI Taxonomy" id="42747"/>
    <lineage>
        <taxon>Eukaryota</taxon>
        <taxon>Fungi</taxon>
        <taxon>Dikarya</taxon>
        <taxon>Ascomycota</taxon>
        <taxon>Pezizomycotina</taxon>
        <taxon>Sordariomycetes</taxon>
        <taxon>Hypocreomycetidae</taxon>
        <taxon>Hypocreales</taxon>
        <taxon>Nectriaceae</taxon>
        <taxon>Fusarium</taxon>
        <taxon>Fusarium heterosporum species complex</taxon>
    </lineage>
</organism>
<keyword evidence="3 5" id="KW-0378">Hydrolase</keyword>
<dbReference type="Pfam" id="PF08774">
    <property type="entry name" value="VRR_NUC"/>
    <property type="match status" value="1"/>
</dbReference>
<proteinExistence type="inferred from homology"/>
<dbReference type="EC" id="3.1.4.1" evidence="5"/>
<accession>A0A8H5WWA2</accession>
<dbReference type="InterPro" id="IPR049132">
    <property type="entry name" value="FAN1-like_euk"/>
</dbReference>
<keyword evidence="1 5" id="KW-0540">Nuclease</keyword>
<comment type="subcellular location">
    <subcellularLocation>
        <location evidence="5">Nucleus</location>
    </subcellularLocation>
</comment>
<dbReference type="InterPro" id="IPR049126">
    <property type="entry name" value="FAN1-like_TPR"/>
</dbReference>
<dbReference type="SMART" id="SM00990">
    <property type="entry name" value="VRR_NUC"/>
    <property type="match status" value="1"/>
</dbReference>
<dbReference type="GO" id="GO:0017108">
    <property type="term" value="F:5'-flap endonuclease activity"/>
    <property type="evidence" value="ECO:0007669"/>
    <property type="project" value="TreeGrafter"/>
</dbReference>
<dbReference type="GO" id="GO:0046872">
    <property type="term" value="F:metal ion binding"/>
    <property type="evidence" value="ECO:0007669"/>
    <property type="project" value="UniProtKB-KW"/>
</dbReference>
<dbReference type="GO" id="GO:0005634">
    <property type="term" value="C:nucleus"/>
    <property type="evidence" value="ECO:0007669"/>
    <property type="project" value="UniProtKB-SubCell"/>
</dbReference>
<keyword evidence="4 5" id="KW-0460">Magnesium</keyword>
<dbReference type="PANTHER" id="PTHR15749">
    <property type="entry name" value="FANCONI-ASSOCIATED NUCLEASE 1"/>
    <property type="match status" value="1"/>
</dbReference>
<evidence type="ECO:0000256" key="1">
    <source>
        <dbReference type="ARBA" id="ARBA00022722"/>
    </source>
</evidence>
<reference evidence="8 9" key="1">
    <citation type="submission" date="2020-05" db="EMBL/GenBank/DDBJ databases">
        <title>Identification and distribution of gene clusters putatively required for synthesis of sphingolipid metabolism inhibitors in phylogenetically diverse species of the filamentous fungus Fusarium.</title>
        <authorList>
            <person name="Kim H.-S."/>
            <person name="Busman M."/>
            <person name="Brown D.W."/>
            <person name="Divon H."/>
            <person name="Uhlig S."/>
            <person name="Proctor R.H."/>
        </authorList>
    </citation>
    <scope>NUCLEOTIDE SEQUENCE [LARGE SCALE GENOMIC DNA]</scope>
    <source>
        <strain evidence="8 9">NRRL 20693</strain>
    </source>
</reference>
<dbReference type="InterPro" id="IPR049125">
    <property type="entry name" value="FAN1-like_WH"/>
</dbReference>
<dbReference type="CDD" id="cd22326">
    <property type="entry name" value="FAN1-like"/>
    <property type="match status" value="1"/>
</dbReference>
<dbReference type="InterPro" id="IPR014883">
    <property type="entry name" value="VRR_NUC"/>
</dbReference>
<keyword evidence="2 5" id="KW-0479">Metal-binding</keyword>
<dbReference type="AlphaFoldDB" id="A0A8H5WWA2"/>
<comment type="cofactor">
    <cofactor evidence="5">
        <name>Mg(2+)</name>
        <dbReference type="ChEBI" id="CHEBI:18420"/>
    </cofactor>
    <cofactor evidence="5">
        <name>Mn(2+)</name>
        <dbReference type="ChEBI" id="CHEBI:29035"/>
    </cofactor>
</comment>
<evidence type="ECO:0000259" key="7">
    <source>
        <dbReference type="SMART" id="SM00990"/>
    </source>
</evidence>